<reference evidence="2 3" key="1">
    <citation type="submission" date="2019-03" db="EMBL/GenBank/DDBJ databases">
        <title>First draft genome of Liparis tanakae, snailfish: a comprehensive survey of snailfish specific genes.</title>
        <authorList>
            <person name="Kim W."/>
            <person name="Song I."/>
            <person name="Jeong J.-H."/>
            <person name="Kim D."/>
            <person name="Kim S."/>
            <person name="Ryu S."/>
            <person name="Song J.Y."/>
            <person name="Lee S.K."/>
        </authorList>
    </citation>
    <scope>NUCLEOTIDE SEQUENCE [LARGE SCALE GENOMIC DNA]</scope>
    <source>
        <tissue evidence="2">Muscle</tissue>
    </source>
</reference>
<evidence type="ECO:0000313" key="2">
    <source>
        <dbReference type="EMBL" id="TNN74774.1"/>
    </source>
</evidence>
<evidence type="ECO:0000256" key="1">
    <source>
        <dbReference type="SAM" id="MobiDB-lite"/>
    </source>
</evidence>
<organism evidence="2 3">
    <name type="scientific">Liparis tanakae</name>
    <name type="common">Tanaka's snailfish</name>
    <dbReference type="NCBI Taxonomy" id="230148"/>
    <lineage>
        <taxon>Eukaryota</taxon>
        <taxon>Metazoa</taxon>
        <taxon>Chordata</taxon>
        <taxon>Craniata</taxon>
        <taxon>Vertebrata</taxon>
        <taxon>Euteleostomi</taxon>
        <taxon>Actinopterygii</taxon>
        <taxon>Neopterygii</taxon>
        <taxon>Teleostei</taxon>
        <taxon>Neoteleostei</taxon>
        <taxon>Acanthomorphata</taxon>
        <taxon>Eupercaria</taxon>
        <taxon>Perciformes</taxon>
        <taxon>Cottioidei</taxon>
        <taxon>Cottales</taxon>
        <taxon>Liparidae</taxon>
        <taxon>Liparis</taxon>
    </lineage>
</organism>
<feature type="compositionally biased region" description="Low complexity" evidence="1">
    <location>
        <begin position="121"/>
        <end position="149"/>
    </location>
</feature>
<feature type="compositionally biased region" description="Low complexity" evidence="1">
    <location>
        <begin position="96"/>
        <end position="113"/>
    </location>
</feature>
<protein>
    <submittedName>
        <fullName evidence="2">Uncharacterized protein</fullName>
    </submittedName>
</protein>
<comment type="caution">
    <text evidence="2">The sequence shown here is derived from an EMBL/GenBank/DDBJ whole genome shotgun (WGS) entry which is preliminary data.</text>
</comment>
<dbReference type="EMBL" id="SRLO01000111">
    <property type="protein sequence ID" value="TNN74774.1"/>
    <property type="molecule type" value="Genomic_DNA"/>
</dbReference>
<feature type="region of interest" description="Disordered" evidence="1">
    <location>
        <begin position="1"/>
        <end position="173"/>
    </location>
</feature>
<evidence type="ECO:0000313" key="3">
    <source>
        <dbReference type="Proteomes" id="UP000314294"/>
    </source>
</evidence>
<dbReference type="AlphaFoldDB" id="A0A4Z2IBQ0"/>
<accession>A0A4Z2IBQ0</accession>
<keyword evidence="3" id="KW-1185">Reference proteome</keyword>
<feature type="compositionally biased region" description="Polar residues" evidence="1">
    <location>
        <begin position="71"/>
        <end position="93"/>
    </location>
</feature>
<dbReference type="Proteomes" id="UP000314294">
    <property type="component" value="Unassembled WGS sequence"/>
</dbReference>
<name>A0A4Z2IBQ0_9TELE</name>
<proteinExistence type="predicted"/>
<gene>
    <name evidence="2" type="ORF">EYF80_015092</name>
</gene>
<sequence length="271" mass="27852">MTALRPTIPGSLDSQVQTPKVHKSIPGVLGIENPPDLPPPLGGEAEASHGGLSEQFVPAGRPVRPDKQAVYNYNTASRTGTPHSSSFGTTSGYRCTISSTSNTSTTRSRISLTQPVGGASGLSSSAGSEGREAAASAGSASRRASGDGSPPVAWSPAGSTEVAGDPPASGVDEASSPLLCVVFTSSTSNGADSPPTNTSVELGQMSAEFGSQCSLLTGWLVHQEHQKLESLPLGSRPLETLLETLLETPLETLLETPLEKPLETPLETPLR</sequence>